<organism evidence="1 2">
    <name type="scientific">Rhizoctonia solani</name>
    <dbReference type="NCBI Taxonomy" id="456999"/>
    <lineage>
        <taxon>Eukaryota</taxon>
        <taxon>Fungi</taxon>
        <taxon>Dikarya</taxon>
        <taxon>Basidiomycota</taxon>
        <taxon>Agaricomycotina</taxon>
        <taxon>Agaricomycetes</taxon>
        <taxon>Cantharellales</taxon>
        <taxon>Ceratobasidiaceae</taxon>
        <taxon>Rhizoctonia</taxon>
    </lineage>
</organism>
<gene>
    <name evidence="1" type="ORF">RDB_LOCUS107455</name>
</gene>
<protein>
    <submittedName>
        <fullName evidence="1">Uncharacterized protein</fullName>
    </submittedName>
</protein>
<evidence type="ECO:0000313" key="2">
    <source>
        <dbReference type="Proteomes" id="UP000663831"/>
    </source>
</evidence>
<dbReference type="AlphaFoldDB" id="A0A8H3CR07"/>
<dbReference type="OrthoDB" id="10371325at2759"/>
<comment type="caution">
    <text evidence="1">The sequence shown here is derived from an EMBL/GenBank/DDBJ whole genome shotgun (WGS) entry which is preliminary data.</text>
</comment>
<accession>A0A8H3CR07</accession>
<proteinExistence type="predicted"/>
<dbReference type="EMBL" id="CAJMWV010003890">
    <property type="protein sequence ID" value="CAE6489598.1"/>
    <property type="molecule type" value="Genomic_DNA"/>
</dbReference>
<dbReference type="Proteomes" id="UP000663831">
    <property type="component" value="Unassembled WGS sequence"/>
</dbReference>
<name>A0A8H3CR07_9AGAM</name>
<sequence length="147" mass="16253">MMLAIANKGFYVKQSEAFGSSVLNYVECTNSFSCSLYSILEMNSISQARVDVPNHPDHFSPYRANTVGLRVLIPDNTNTGPYGTIWTPAPVEEPFLGSVTPVYDAVAYDADGVEIPLLRLEDLLRSIQREVANHQARLTRGAMTNEN</sequence>
<evidence type="ECO:0000313" key="1">
    <source>
        <dbReference type="EMBL" id="CAE6489598.1"/>
    </source>
</evidence>
<reference evidence="1" key="1">
    <citation type="submission" date="2021-01" db="EMBL/GenBank/DDBJ databases">
        <authorList>
            <person name="Kaushik A."/>
        </authorList>
    </citation>
    <scope>NUCLEOTIDE SEQUENCE</scope>
    <source>
        <strain evidence="1">AG3-1AP</strain>
    </source>
</reference>